<name>A0AAJ0HJZ8_9PEZI</name>
<sequence>MAGGYSGREVEHLGPRVDILLALIELLDTPKGQALGIGRKVQYFTTGVTPDISFGQPFGFLTWDSDMHNYIASMEEQLPKMAVLTVFPRLMGLITSPILHGSSHHPMTRLVSVESWASQKKPIAGSDTTATAIRATLLHVITNSRVLSSLLSSLLFSLTLKGITSRPWTAIIPDAESRTLPYTQRCLTSKRTIPRRGNFFRH</sequence>
<dbReference type="GO" id="GO:0005506">
    <property type="term" value="F:iron ion binding"/>
    <property type="evidence" value="ECO:0007669"/>
    <property type="project" value="InterPro"/>
</dbReference>
<organism evidence="1 2">
    <name type="scientific">Lasiosphaeria hispida</name>
    <dbReference type="NCBI Taxonomy" id="260671"/>
    <lineage>
        <taxon>Eukaryota</taxon>
        <taxon>Fungi</taxon>
        <taxon>Dikarya</taxon>
        <taxon>Ascomycota</taxon>
        <taxon>Pezizomycotina</taxon>
        <taxon>Sordariomycetes</taxon>
        <taxon>Sordariomycetidae</taxon>
        <taxon>Sordariales</taxon>
        <taxon>Lasiosphaeriaceae</taxon>
        <taxon>Lasiosphaeria</taxon>
    </lineage>
</organism>
<dbReference type="GO" id="GO:0020037">
    <property type="term" value="F:heme binding"/>
    <property type="evidence" value="ECO:0007669"/>
    <property type="project" value="InterPro"/>
</dbReference>
<evidence type="ECO:0000313" key="1">
    <source>
        <dbReference type="EMBL" id="KAK3353820.1"/>
    </source>
</evidence>
<dbReference type="GO" id="GO:0004497">
    <property type="term" value="F:monooxygenase activity"/>
    <property type="evidence" value="ECO:0007669"/>
    <property type="project" value="InterPro"/>
</dbReference>
<keyword evidence="2" id="KW-1185">Reference proteome</keyword>
<protein>
    <submittedName>
        <fullName evidence="1">Uncharacterized protein</fullName>
    </submittedName>
</protein>
<reference evidence="1" key="2">
    <citation type="submission" date="2023-06" db="EMBL/GenBank/DDBJ databases">
        <authorList>
            <consortium name="Lawrence Berkeley National Laboratory"/>
            <person name="Haridas S."/>
            <person name="Hensen N."/>
            <person name="Bonometti L."/>
            <person name="Westerberg I."/>
            <person name="Brannstrom I.O."/>
            <person name="Guillou S."/>
            <person name="Cros-Aarteil S."/>
            <person name="Calhoun S."/>
            <person name="Kuo A."/>
            <person name="Mondo S."/>
            <person name="Pangilinan J."/>
            <person name="Riley R."/>
            <person name="Labutti K."/>
            <person name="Andreopoulos B."/>
            <person name="Lipzen A."/>
            <person name="Chen C."/>
            <person name="Yanf M."/>
            <person name="Daum C."/>
            <person name="Ng V."/>
            <person name="Clum A."/>
            <person name="Steindorff A."/>
            <person name="Ohm R."/>
            <person name="Martin F."/>
            <person name="Silar P."/>
            <person name="Natvig D."/>
            <person name="Lalanne C."/>
            <person name="Gautier V."/>
            <person name="Ament-Velasquez S.L."/>
            <person name="Kruys A."/>
            <person name="Hutchinson M.I."/>
            <person name="Powell A.J."/>
            <person name="Barry K."/>
            <person name="Miller A.N."/>
            <person name="Grigoriev I.V."/>
            <person name="Debuchy R."/>
            <person name="Gladieux P."/>
            <person name="Thoren M.H."/>
            <person name="Johannesson H."/>
        </authorList>
    </citation>
    <scope>NUCLEOTIDE SEQUENCE</scope>
    <source>
        <strain evidence="1">CBS 955.72</strain>
    </source>
</reference>
<dbReference type="GO" id="GO:0016705">
    <property type="term" value="F:oxidoreductase activity, acting on paired donors, with incorporation or reduction of molecular oxygen"/>
    <property type="evidence" value="ECO:0007669"/>
    <property type="project" value="InterPro"/>
</dbReference>
<accession>A0AAJ0HJZ8</accession>
<reference evidence="1" key="1">
    <citation type="journal article" date="2023" name="Mol. Phylogenet. Evol.">
        <title>Genome-scale phylogeny and comparative genomics of the fungal order Sordariales.</title>
        <authorList>
            <person name="Hensen N."/>
            <person name="Bonometti L."/>
            <person name="Westerberg I."/>
            <person name="Brannstrom I.O."/>
            <person name="Guillou S."/>
            <person name="Cros-Aarteil S."/>
            <person name="Calhoun S."/>
            <person name="Haridas S."/>
            <person name="Kuo A."/>
            <person name="Mondo S."/>
            <person name="Pangilinan J."/>
            <person name="Riley R."/>
            <person name="LaButti K."/>
            <person name="Andreopoulos B."/>
            <person name="Lipzen A."/>
            <person name="Chen C."/>
            <person name="Yan M."/>
            <person name="Daum C."/>
            <person name="Ng V."/>
            <person name="Clum A."/>
            <person name="Steindorff A."/>
            <person name="Ohm R.A."/>
            <person name="Martin F."/>
            <person name="Silar P."/>
            <person name="Natvig D.O."/>
            <person name="Lalanne C."/>
            <person name="Gautier V."/>
            <person name="Ament-Velasquez S.L."/>
            <person name="Kruys A."/>
            <person name="Hutchinson M.I."/>
            <person name="Powell A.J."/>
            <person name="Barry K."/>
            <person name="Miller A.N."/>
            <person name="Grigoriev I.V."/>
            <person name="Debuchy R."/>
            <person name="Gladieux P."/>
            <person name="Hiltunen Thoren M."/>
            <person name="Johannesson H."/>
        </authorList>
    </citation>
    <scope>NUCLEOTIDE SEQUENCE</scope>
    <source>
        <strain evidence="1">CBS 955.72</strain>
    </source>
</reference>
<proteinExistence type="predicted"/>
<dbReference type="Proteomes" id="UP001275084">
    <property type="component" value="Unassembled WGS sequence"/>
</dbReference>
<dbReference type="InterPro" id="IPR036396">
    <property type="entry name" value="Cyt_P450_sf"/>
</dbReference>
<dbReference type="SUPFAM" id="SSF48264">
    <property type="entry name" value="Cytochrome P450"/>
    <property type="match status" value="1"/>
</dbReference>
<comment type="caution">
    <text evidence="1">The sequence shown here is derived from an EMBL/GenBank/DDBJ whole genome shotgun (WGS) entry which is preliminary data.</text>
</comment>
<evidence type="ECO:0000313" key="2">
    <source>
        <dbReference type="Proteomes" id="UP001275084"/>
    </source>
</evidence>
<gene>
    <name evidence="1" type="ORF">B0T25DRAFT_518806</name>
</gene>
<dbReference type="EMBL" id="JAUIQD010000004">
    <property type="protein sequence ID" value="KAK3353820.1"/>
    <property type="molecule type" value="Genomic_DNA"/>
</dbReference>
<dbReference type="AlphaFoldDB" id="A0AAJ0HJZ8"/>